<organism evidence="4">
    <name type="scientific">uncultured Rubrobacteraceae bacterium</name>
    <dbReference type="NCBI Taxonomy" id="349277"/>
    <lineage>
        <taxon>Bacteria</taxon>
        <taxon>Bacillati</taxon>
        <taxon>Actinomycetota</taxon>
        <taxon>Rubrobacteria</taxon>
        <taxon>Rubrobacterales</taxon>
        <taxon>Rubrobacteraceae</taxon>
        <taxon>environmental samples</taxon>
    </lineage>
</organism>
<accession>A0A6J4RV29</accession>
<proteinExistence type="inferred from homology"/>
<dbReference type="Gene3D" id="3.30.470.10">
    <property type="match status" value="1"/>
</dbReference>
<evidence type="ECO:0000313" key="4">
    <source>
        <dbReference type="EMBL" id="CAA9478408.1"/>
    </source>
</evidence>
<dbReference type="InterPro" id="IPR001544">
    <property type="entry name" value="Aminotrans_IV"/>
</dbReference>
<dbReference type="SUPFAM" id="SSF56752">
    <property type="entry name" value="D-aminoacid aminotransferase-like PLP-dependent enzymes"/>
    <property type="match status" value="1"/>
</dbReference>
<dbReference type="AlphaFoldDB" id="A0A6J4RV29"/>
<dbReference type="InterPro" id="IPR043131">
    <property type="entry name" value="BCAT-like_N"/>
</dbReference>
<evidence type="ECO:0000256" key="3">
    <source>
        <dbReference type="ARBA" id="ARBA00022898"/>
    </source>
</evidence>
<evidence type="ECO:0000256" key="1">
    <source>
        <dbReference type="ARBA" id="ARBA00001933"/>
    </source>
</evidence>
<comment type="similarity">
    <text evidence="2">Belongs to the class-IV pyridoxal-phosphate-dependent aminotransferase family.</text>
</comment>
<dbReference type="PANTHER" id="PTHR42743:SF11">
    <property type="entry name" value="AMINODEOXYCHORISMATE LYASE"/>
    <property type="match status" value="1"/>
</dbReference>
<dbReference type="InterPro" id="IPR043132">
    <property type="entry name" value="BCAT-like_C"/>
</dbReference>
<comment type="cofactor">
    <cofactor evidence="1">
        <name>pyridoxal 5'-phosphate</name>
        <dbReference type="ChEBI" id="CHEBI:597326"/>
    </cofactor>
</comment>
<keyword evidence="4" id="KW-0808">Transferase</keyword>
<dbReference type="GO" id="GO:0046394">
    <property type="term" value="P:carboxylic acid biosynthetic process"/>
    <property type="evidence" value="ECO:0007669"/>
    <property type="project" value="UniProtKB-ARBA"/>
</dbReference>
<name>A0A6J4RV29_9ACTN</name>
<gene>
    <name evidence="4" type="ORF">AVDCRST_MAG25-2604</name>
</gene>
<dbReference type="Gene3D" id="3.20.10.10">
    <property type="entry name" value="D-amino Acid Aminotransferase, subunit A, domain 2"/>
    <property type="match status" value="1"/>
</dbReference>
<dbReference type="InterPro" id="IPR050571">
    <property type="entry name" value="Class-IV_PLP-Dep_Aminotrnsfr"/>
</dbReference>
<reference evidence="4" key="1">
    <citation type="submission" date="2020-02" db="EMBL/GenBank/DDBJ databases">
        <authorList>
            <person name="Meier V. D."/>
        </authorList>
    </citation>
    <scope>NUCLEOTIDE SEQUENCE</scope>
    <source>
        <strain evidence="4">AVDCRST_MAG25</strain>
    </source>
</reference>
<dbReference type="GO" id="GO:0008652">
    <property type="term" value="P:amino acid biosynthetic process"/>
    <property type="evidence" value="ECO:0007669"/>
    <property type="project" value="UniProtKB-ARBA"/>
</dbReference>
<dbReference type="InterPro" id="IPR036038">
    <property type="entry name" value="Aminotransferase-like"/>
</dbReference>
<dbReference type="FunFam" id="3.20.10.10:FF:000002">
    <property type="entry name" value="D-alanine aminotransferase"/>
    <property type="match status" value="1"/>
</dbReference>
<dbReference type="GO" id="GO:0008483">
    <property type="term" value="F:transaminase activity"/>
    <property type="evidence" value="ECO:0007669"/>
    <property type="project" value="UniProtKB-KW"/>
</dbReference>
<sequence length="317" mass="34869">MGRAGCRGRRSRIVSGGLDRASYASGAAFVEGGFVPVAEARVPILDWGFLRSDATYDVAHLWRGSFFRLEDHLDRFERSMAKLHLRPPHGRDRVREILGECARLSGLRDAYAEVICTRGIPPAGSRDPRDCENNFFAFVVPFVWIAGPEKQERGLHATISGVRRIPPGSVDPTAKNYHWLDLTMGLYEAYERGGETAILVDRDGNVVEGPGFNVFVVEDGTVLTPDSGVLEGITRRTVMELASNLGVPLGRRAIPADEMRRAEEAFVTSTAGGIMPVTKVDGKALGDGTPGPVTSRLREAYWSLHEDPRYTTPVRYD</sequence>
<dbReference type="Pfam" id="PF01063">
    <property type="entry name" value="Aminotran_4"/>
    <property type="match status" value="1"/>
</dbReference>
<dbReference type="PANTHER" id="PTHR42743">
    <property type="entry name" value="AMINO-ACID AMINOTRANSFERASE"/>
    <property type="match status" value="1"/>
</dbReference>
<keyword evidence="4" id="KW-0032">Aminotransferase</keyword>
<dbReference type="EMBL" id="CADCVI010000170">
    <property type="protein sequence ID" value="CAA9478408.1"/>
    <property type="molecule type" value="Genomic_DNA"/>
</dbReference>
<protein>
    <submittedName>
        <fullName evidence="4">Aminotransferase, class IV</fullName>
    </submittedName>
</protein>
<evidence type="ECO:0000256" key="2">
    <source>
        <dbReference type="ARBA" id="ARBA00009320"/>
    </source>
</evidence>
<keyword evidence="3" id="KW-0663">Pyridoxal phosphate</keyword>